<evidence type="ECO:0000259" key="6">
    <source>
        <dbReference type="Pfam" id="PF01880"/>
    </source>
</evidence>
<accession>A0A1G7P5Q2</accession>
<keyword evidence="5" id="KW-0408">Iron</keyword>
<dbReference type="EMBL" id="FNBU01000032">
    <property type="protein sequence ID" value="SDF81625.1"/>
    <property type="molecule type" value="Genomic_DNA"/>
</dbReference>
<gene>
    <name evidence="7" type="ORF">SAMN05660235_02842</name>
</gene>
<evidence type="ECO:0000256" key="4">
    <source>
        <dbReference type="ARBA" id="ARBA00022982"/>
    </source>
</evidence>
<proteinExistence type="inferred from homology"/>
<evidence type="ECO:0000256" key="2">
    <source>
        <dbReference type="ARBA" id="ARBA00022448"/>
    </source>
</evidence>
<dbReference type="InterPro" id="IPR002742">
    <property type="entry name" value="Desulfoferrodoxin_Fe-bd_dom"/>
</dbReference>
<evidence type="ECO:0000313" key="7">
    <source>
        <dbReference type="EMBL" id="SDF81625.1"/>
    </source>
</evidence>
<dbReference type="OrthoDB" id="9814936at2"/>
<comment type="similarity">
    <text evidence="1">Belongs to the desulfoferrodoxin family.</text>
</comment>
<keyword evidence="4" id="KW-0249">Electron transport</keyword>
<dbReference type="InterPro" id="IPR036073">
    <property type="entry name" value="Desulfoferrodoxin_Fe-bd_dom_sf"/>
</dbReference>
<dbReference type="Pfam" id="PF01880">
    <property type="entry name" value="Desulfoferrodox"/>
    <property type="match status" value="1"/>
</dbReference>
<evidence type="ECO:0000256" key="5">
    <source>
        <dbReference type="ARBA" id="ARBA00023004"/>
    </source>
</evidence>
<dbReference type="GO" id="GO:0016491">
    <property type="term" value="F:oxidoreductase activity"/>
    <property type="evidence" value="ECO:0007669"/>
    <property type="project" value="InterPro"/>
</dbReference>
<dbReference type="AlphaFoldDB" id="A0A1G7P5Q2"/>
<organism evidence="7 8">
    <name type="scientific">Sporolituus thermophilus DSM 23256</name>
    <dbReference type="NCBI Taxonomy" id="1123285"/>
    <lineage>
        <taxon>Bacteria</taxon>
        <taxon>Bacillati</taxon>
        <taxon>Bacillota</taxon>
        <taxon>Negativicutes</taxon>
        <taxon>Selenomonadales</taxon>
        <taxon>Sporomusaceae</taxon>
        <taxon>Sporolituus</taxon>
    </lineage>
</organism>
<dbReference type="SUPFAM" id="SSF49367">
    <property type="entry name" value="Superoxide reductase-like"/>
    <property type="match status" value="1"/>
</dbReference>
<keyword evidence="8" id="KW-1185">Reference proteome</keyword>
<sequence>MKFADIVQSADWKAEKHVPVIDAPATVKAGDKVAIEVGVGKEIAHPNTTEHHIRWIKLYFKPENGKFAYELASFEFNAHGESVEGPNKGPAYSEPFGKVVVKLGGSGTLLATAYCNIHGLWESSREIKVEA</sequence>
<evidence type="ECO:0000256" key="1">
    <source>
        <dbReference type="ARBA" id="ARBA00005941"/>
    </source>
</evidence>
<dbReference type="Gene3D" id="2.60.40.730">
    <property type="entry name" value="SOR catalytic domain"/>
    <property type="match status" value="1"/>
</dbReference>
<keyword evidence="2" id="KW-0813">Transport</keyword>
<protein>
    <submittedName>
        <fullName evidence="7">Superoxide reductase</fullName>
    </submittedName>
</protein>
<dbReference type="STRING" id="1123285.SAMN05660235_02842"/>
<dbReference type="RefSeq" id="WP_093691967.1">
    <property type="nucleotide sequence ID" value="NZ_FNBU01000032.1"/>
</dbReference>
<feature type="domain" description="Desulfoferrodoxin ferrous iron-binding" evidence="6">
    <location>
        <begin position="10"/>
        <end position="123"/>
    </location>
</feature>
<dbReference type="InterPro" id="IPR051233">
    <property type="entry name" value="Desulfoferrodoxin_SOR"/>
</dbReference>
<evidence type="ECO:0000256" key="3">
    <source>
        <dbReference type="ARBA" id="ARBA00022723"/>
    </source>
</evidence>
<dbReference type="GO" id="GO:0005506">
    <property type="term" value="F:iron ion binding"/>
    <property type="evidence" value="ECO:0007669"/>
    <property type="project" value="InterPro"/>
</dbReference>
<dbReference type="NCBIfam" id="TIGR00332">
    <property type="entry name" value="neela_ferrous"/>
    <property type="match status" value="1"/>
</dbReference>
<name>A0A1G7P5Q2_9FIRM</name>
<keyword evidence="3" id="KW-0479">Metal-binding</keyword>
<dbReference type="PANTHER" id="PTHR36541">
    <property type="entry name" value="SUPEROXIDE REDUCTASE-RELATED"/>
    <property type="match status" value="1"/>
</dbReference>
<dbReference type="CDD" id="cd03172">
    <property type="entry name" value="SORL_classII"/>
    <property type="match status" value="1"/>
</dbReference>
<dbReference type="Proteomes" id="UP000243333">
    <property type="component" value="Unassembled WGS sequence"/>
</dbReference>
<dbReference type="PANTHER" id="PTHR36541:SF1">
    <property type="entry name" value="SUPEROXIDE REDUCTASE-RELATED"/>
    <property type="match status" value="1"/>
</dbReference>
<reference evidence="8" key="1">
    <citation type="submission" date="2016-10" db="EMBL/GenBank/DDBJ databases">
        <authorList>
            <person name="Varghese N."/>
            <person name="Submissions S."/>
        </authorList>
    </citation>
    <scope>NUCLEOTIDE SEQUENCE [LARGE SCALE GENOMIC DNA]</scope>
    <source>
        <strain evidence="8">DSM 23256</strain>
    </source>
</reference>
<evidence type="ECO:0000313" key="8">
    <source>
        <dbReference type="Proteomes" id="UP000243333"/>
    </source>
</evidence>